<evidence type="ECO:0008006" key="4">
    <source>
        <dbReference type="Google" id="ProtNLM"/>
    </source>
</evidence>
<dbReference type="OrthoDB" id="9035457at2759"/>
<comment type="caution">
    <text evidence="2">The sequence shown here is derived from an EMBL/GenBank/DDBJ whole genome shotgun (WGS) entry which is preliminary data.</text>
</comment>
<dbReference type="Proteomes" id="UP001142489">
    <property type="component" value="Unassembled WGS sequence"/>
</dbReference>
<gene>
    <name evidence="2" type="ORF">JRQ81_011500</name>
</gene>
<evidence type="ECO:0000313" key="2">
    <source>
        <dbReference type="EMBL" id="KAJ7303984.1"/>
    </source>
</evidence>
<organism evidence="2 3">
    <name type="scientific">Phrynocephalus forsythii</name>
    <dbReference type="NCBI Taxonomy" id="171643"/>
    <lineage>
        <taxon>Eukaryota</taxon>
        <taxon>Metazoa</taxon>
        <taxon>Chordata</taxon>
        <taxon>Craniata</taxon>
        <taxon>Vertebrata</taxon>
        <taxon>Euteleostomi</taxon>
        <taxon>Lepidosauria</taxon>
        <taxon>Squamata</taxon>
        <taxon>Bifurcata</taxon>
        <taxon>Unidentata</taxon>
        <taxon>Episquamata</taxon>
        <taxon>Toxicofera</taxon>
        <taxon>Iguania</taxon>
        <taxon>Acrodonta</taxon>
        <taxon>Agamidae</taxon>
        <taxon>Agaminae</taxon>
        <taxon>Phrynocephalus</taxon>
    </lineage>
</organism>
<reference evidence="2" key="1">
    <citation type="journal article" date="2023" name="DNA Res.">
        <title>Chromosome-level genome assembly of Phrynocephalus forsythii using third-generation DNA sequencing and Hi-C analysis.</title>
        <authorList>
            <person name="Qi Y."/>
            <person name="Zhao W."/>
            <person name="Zhao Y."/>
            <person name="Niu C."/>
            <person name="Cao S."/>
            <person name="Zhang Y."/>
        </authorList>
    </citation>
    <scope>NUCLEOTIDE SEQUENCE</scope>
    <source>
        <tissue evidence="2">Muscle</tissue>
    </source>
</reference>
<proteinExistence type="predicted"/>
<dbReference type="Gene3D" id="2.60.40.10">
    <property type="entry name" value="Immunoglobulins"/>
    <property type="match status" value="1"/>
</dbReference>
<dbReference type="AlphaFoldDB" id="A0A9Q0X6J1"/>
<dbReference type="InterPro" id="IPR013783">
    <property type="entry name" value="Ig-like_fold"/>
</dbReference>
<keyword evidence="1" id="KW-0732">Signal</keyword>
<evidence type="ECO:0000313" key="3">
    <source>
        <dbReference type="Proteomes" id="UP001142489"/>
    </source>
</evidence>
<sequence length="137" mass="15114">MGLTADVSLAVATCLLSAEALRIVANPPNPRVGQSVSFSLQDFDYPYICFWSRGNKFNKGSMIFQVEAGRLVRTGGGFTGREHLGKDCAITINNLQASDSIDYNVIILDGKPFLNQRWRDTLIRLHVASEYQKDGSS</sequence>
<feature type="chain" id="PRO_5040201144" description="Immunoglobulin V-set domain-containing protein" evidence="1">
    <location>
        <begin position="21"/>
        <end position="137"/>
    </location>
</feature>
<dbReference type="EMBL" id="JAPFRF010000023">
    <property type="protein sequence ID" value="KAJ7303984.1"/>
    <property type="molecule type" value="Genomic_DNA"/>
</dbReference>
<feature type="signal peptide" evidence="1">
    <location>
        <begin position="1"/>
        <end position="20"/>
    </location>
</feature>
<name>A0A9Q0X6J1_9SAUR</name>
<accession>A0A9Q0X6J1</accession>
<keyword evidence="3" id="KW-1185">Reference proteome</keyword>
<protein>
    <recommendedName>
        <fullName evidence="4">Immunoglobulin V-set domain-containing protein</fullName>
    </recommendedName>
</protein>
<evidence type="ECO:0000256" key="1">
    <source>
        <dbReference type="SAM" id="SignalP"/>
    </source>
</evidence>